<dbReference type="PROSITE" id="PS50294">
    <property type="entry name" value="WD_REPEATS_REGION"/>
    <property type="match status" value="1"/>
</dbReference>
<dbReference type="GO" id="GO:0035556">
    <property type="term" value="P:intracellular signal transduction"/>
    <property type="evidence" value="ECO:0007669"/>
    <property type="project" value="InterPro"/>
</dbReference>
<protein>
    <recommendedName>
        <fullName evidence="5">SOCS box domain-containing protein</fullName>
    </recommendedName>
</protein>
<feature type="repeat" description="WD" evidence="4">
    <location>
        <begin position="11"/>
        <end position="45"/>
    </location>
</feature>
<keyword evidence="7" id="KW-1185">Reference proteome</keyword>
<evidence type="ECO:0000259" key="5">
    <source>
        <dbReference type="PROSITE" id="PS50225"/>
    </source>
</evidence>
<dbReference type="PROSITE" id="PS50225">
    <property type="entry name" value="SOCS"/>
    <property type="match status" value="1"/>
</dbReference>
<dbReference type="InterPro" id="IPR001680">
    <property type="entry name" value="WD40_rpt"/>
</dbReference>
<dbReference type="SUPFAM" id="SSF158235">
    <property type="entry name" value="SOCS box-like"/>
    <property type="match status" value="1"/>
</dbReference>
<keyword evidence="1 4" id="KW-0853">WD repeat</keyword>
<dbReference type="SUPFAM" id="SSF50978">
    <property type="entry name" value="WD40 repeat-like"/>
    <property type="match status" value="1"/>
</dbReference>
<proteinExistence type="predicted"/>
<evidence type="ECO:0000256" key="2">
    <source>
        <dbReference type="ARBA" id="ARBA00022737"/>
    </source>
</evidence>
<dbReference type="InterPro" id="IPR051983">
    <property type="entry name" value="WSB_SOCS-box_domain"/>
</dbReference>
<dbReference type="InterPro" id="IPR036322">
    <property type="entry name" value="WD40_repeat_dom_sf"/>
</dbReference>
<dbReference type="SMART" id="SM00320">
    <property type="entry name" value="WD40"/>
    <property type="match status" value="2"/>
</dbReference>
<evidence type="ECO:0000256" key="1">
    <source>
        <dbReference type="ARBA" id="ARBA00022574"/>
    </source>
</evidence>
<dbReference type="InterPro" id="IPR001496">
    <property type="entry name" value="SOCS_box"/>
</dbReference>
<evidence type="ECO:0000313" key="6">
    <source>
        <dbReference type="EnsemblMetazoa" id="G21690.17:cds"/>
    </source>
</evidence>
<dbReference type="Pfam" id="PF00400">
    <property type="entry name" value="WD40"/>
    <property type="match status" value="1"/>
</dbReference>
<dbReference type="InterPro" id="IPR019775">
    <property type="entry name" value="WD40_repeat_CS"/>
</dbReference>
<dbReference type="PROSITE" id="PS50082">
    <property type="entry name" value="WD_REPEATS_2"/>
    <property type="match status" value="1"/>
</dbReference>
<keyword evidence="2" id="KW-0677">Repeat</keyword>
<dbReference type="EnsemblMetazoa" id="G21690.17">
    <property type="protein sequence ID" value="G21690.17:cds"/>
    <property type="gene ID" value="G21690"/>
</dbReference>
<organism evidence="6 7">
    <name type="scientific">Magallana gigas</name>
    <name type="common">Pacific oyster</name>
    <name type="synonym">Crassostrea gigas</name>
    <dbReference type="NCBI Taxonomy" id="29159"/>
    <lineage>
        <taxon>Eukaryota</taxon>
        <taxon>Metazoa</taxon>
        <taxon>Spiralia</taxon>
        <taxon>Lophotrochozoa</taxon>
        <taxon>Mollusca</taxon>
        <taxon>Bivalvia</taxon>
        <taxon>Autobranchia</taxon>
        <taxon>Pteriomorphia</taxon>
        <taxon>Ostreida</taxon>
        <taxon>Ostreoidea</taxon>
        <taxon>Ostreidae</taxon>
        <taxon>Magallana</taxon>
    </lineage>
</organism>
<accession>A0A8W8JZ26</accession>
<dbReference type="SMART" id="SM00253">
    <property type="entry name" value="SOCS"/>
    <property type="match status" value="1"/>
</dbReference>
<evidence type="ECO:0000256" key="3">
    <source>
        <dbReference type="ARBA" id="ARBA00022786"/>
    </source>
</evidence>
<dbReference type="Gene3D" id="1.10.750.20">
    <property type="entry name" value="SOCS box"/>
    <property type="match status" value="1"/>
</dbReference>
<dbReference type="PANTHER" id="PTHR15622">
    <property type="entry name" value="WD40 REPEAT PROTEIN"/>
    <property type="match status" value="1"/>
</dbReference>
<keyword evidence="3" id="KW-0833">Ubl conjugation pathway</keyword>
<dbReference type="CDD" id="cd03587">
    <property type="entry name" value="SOCS"/>
    <property type="match status" value="1"/>
</dbReference>
<dbReference type="Pfam" id="PF07525">
    <property type="entry name" value="SOCS_box"/>
    <property type="match status" value="1"/>
</dbReference>
<dbReference type="PROSITE" id="PS00678">
    <property type="entry name" value="WD_REPEATS_1"/>
    <property type="match status" value="1"/>
</dbReference>
<evidence type="ECO:0000256" key="4">
    <source>
        <dbReference type="PROSITE-ProRule" id="PRU00221"/>
    </source>
</evidence>
<dbReference type="InterPro" id="IPR036036">
    <property type="entry name" value="SOCS_box-like_dom_sf"/>
</dbReference>
<dbReference type="AlphaFoldDB" id="A0A8W8JZ26"/>
<sequence length="127" mass="14414">MYPPPRPIFAGGANDHYVRSVSFSKDGLHVCSVADDGYLRVWDLEDSCDPQYIAEHQNALCCSFSPQDHRISVGNRTGGVVFYAMPRCVPALQQLCRVTIRKQVISTKVDHLHLPVRLKEFLKYHDL</sequence>
<evidence type="ECO:0000313" key="7">
    <source>
        <dbReference type="Proteomes" id="UP000005408"/>
    </source>
</evidence>
<dbReference type="InterPro" id="IPR015943">
    <property type="entry name" value="WD40/YVTN_repeat-like_dom_sf"/>
</dbReference>
<dbReference type="SMART" id="SM00969">
    <property type="entry name" value="SOCS_box"/>
    <property type="match status" value="1"/>
</dbReference>
<reference evidence="6" key="1">
    <citation type="submission" date="2022-08" db="UniProtKB">
        <authorList>
            <consortium name="EnsemblMetazoa"/>
        </authorList>
    </citation>
    <scope>IDENTIFICATION</scope>
    <source>
        <strain evidence="6">05x7-T-G4-1.051#20</strain>
    </source>
</reference>
<name>A0A8W8JZ26_MAGGI</name>
<dbReference type="Proteomes" id="UP000005408">
    <property type="component" value="Unassembled WGS sequence"/>
</dbReference>
<dbReference type="GO" id="GO:0000209">
    <property type="term" value="P:protein polyubiquitination"/>
    <property type="evidence" value="ECO:0007669"/>
    <property type="project" value="TreeGrafter"/>
</dbReference>
<feature type="domain" description="SOCS box" evidence="5">
    <location>
        <begin position="89"/>
        <end position="127"/>
    </location>
</feature>
<dbReference type="Gene3D" id="2.130.10.10">
    <property type="entry name" value="YVTN repeat-like/Quinoprotein amine dehydrogenase"/>
    <property type="match status" value="1"/>
</dbReference>
<dbReference type="PANTHER" id="PTHR15622:SF2">
    <property type="entry name" value="U4_U6 SMALL NUCLEAR RIBONUCLEOPROTEIN PRP4"/>
    <property type="match status" value="1"/>
</dbReference>